<organism evidence="2 3">
    <name type="scientific">Puccinia graminis f. sp. tritici</name>
    <dbReference type="NCBI Taxonomy" id="56615"/>
    <lineage>
        <taxon>Eukaryota</taxon>
        <taxon>Fungi</taxon>
        <taxon>Dikarya</taxon>
        <taxon>Basidiomycota</taxon>
        <taxon>Pucciniomycotina</taxon>
        <taxon>Pucciniomycetes</taxon>
        <taxon>Pucciniales</taxon>
        <taxon>Pucciniaceae</taxon>
        <taxon>Puccinia</taxon>
    </lineage>
</organism>
<feature type="chain" id="PRO_5022716275" evidence="1">
    <location>
        <begin position="27"/>
        <end position="258"/>
    </location>
</feature>
<keyword evidence="3" id="KW-1185">Reference proteome</keyword>
<comment type="caution">
    <text evidence="2">The sequence shown here is derived from an EMBL/GenBank/DDBJ whole genome shotgun (WGS) entry which is preliminary data.</text>
</comment>
<dbReference type="Proteomes" id="UP000324748">
    <property type="component" value="Unassembled WGS sequence"/>
</dbReference>
<dbReference type="AlphaFoldDB" id="A0A5B0PTX7"/>
<keyword evidence="1" id="KW-0732">Signal</keyword>
<evidence type="ECO:0000256" key="1">
    <source>
        <dbReference type="SAM" id="SignalP"/>
    </source>
</evidence>
<proteinExistence type="predicted"/>
<gene>
    <name evidence="2" type="ORF">PGT21_006992</name>
</gene>
<feature type="signal peptide" evidence="1">
    <location>
        <begin position="1"/>
        <end position="26"/>
    </location>
</feature>
<evidence type="ECO:0000313" key="3">
    <source>
        <dbReference type="Proteomes" id="UP000324748"/>
    </source>
</evidence>
<sequence length="258" mass="27888">MFSSSHHLTFVTLVLTATWLARTTLAAVNCDTKFGSVDKNECAQAVSQIVYEKPGNTLDRVSTAFAKLYGNCTIFVFNPEKAVVTKQQIETGFTSIFDQCKAFTGQVSLSNSSSFIQVSEHRRGYDTGYIEPQTLTCGLNTNAPLTVNKDCQAAYNSIPVDKQSRLLGDNGQPTTTIFKTFKTCTLQIFTTDESVLIGTKSEIGSVVSKTIKECKGKSGVIASSKGGAGINGLTVVKVRSSLKCADRRDPPGKYQTCE</sequence>
<reference evidence="2 3" key="1">
    <citation type="submission" date="2019-05" db="EMBL/GenBank/DDBJ databases">
        <title>Emergence of the Ug99 lineage of the wheat stem rust pathogen through somatic hybridization.</title>
        <authorList>
            <person name="Li F."/>
            <person name="Upadhyaya N.M."/>
            <person name="Sperschneider J."/>
            <person name="Matny O."/>
            <person name="Nguyen-Phuc H."/>
            <person name="Mago R."/>
            <person name="Raley C."/>
            <person name="Miller M.E."/>
            <person name="Silverstein K.A.T."/>
            <person name="Henningsen E."/>
            <person name="Hirsch C.D."/>
            <person name="Visser B."/>
            <person name="Pretorius Z.A."/>
            <person name="Steffenson B.J."/>
            <person name="Schwessinger B."/>
            <person name="Dodds P.N."/>
            <person name="Figueroa M."/>
        </authorList>
    </citation>
    <scope>NUCLEOTIDE SEQUENCE [LARGE SCALE GENOMIC DNA]</scope>
    <source>
        <strain evidence="2">21-0</strain>
    </source>
</reference>
<evidence type="ECO:0000313" key="2">
    <source>
        <dbReference type="EMBL" id="KAA1103998.1"/>
    </source>
</evidence>
<dbReference type="EMBL" id="VSWC01000041">
    <property type="protein sequence ID" value="KAA1103998.1"/>
    <property type="molecule type" value="Genomic_DNA"/>
</dbReference>
<dbReference type="OrthoDB" id="2509368at2759"/>
<protein>
    <submittedName>
        <fullName evidence="2">Uncharacterized protein</fullName>
    </submittedName>
</protein>
<name>A0A5B0PTX7_PUCGR</name>
<accession>A0A5B0PTX7</accession>